<keyword evidence="11" id="KW-1185">Reference proteome</keyword>
<dbReference type="SMART" id="SM00382">
    <property type="entry name" value="AAA"/>
    <property type="match status" value="1"/>
</dbReference>
<evidence type="ECO:0000256" key="2">
    <source>
        <dbReference type="ARBA" id="ARBA00022741"/>
    </source>
</evidence>
<dbReference type="STRING" id="937775.Metlim_2338"/>
<dbReference type="PROSITE" id="PS50893">
    <property type="entry name" value="ABC_TRANSPORTER_2"/>
    <property type="match status" value="1"/>
</dbReference>
<dbReference type="FunFam" id="3.40.50.300:FF:000134">
    <property type="entry name" value="Iron-enterobactin ABC transporter ATP-binding protein"/>
    <property type="match status" value="1"/>
</dbReference>
<dbReference type="InterPro" id="IPR027417">
    <property type="entry name" value="P-loop_NTPase"/>
</dbReference>
<dbReference type="EMBL" id="CM001436">
    <property type="protein sequence ID" value="EHQ36392.1"/>
    <property type="molecule type" value="Genomic_DNA"/>
</dbReference>
<comment type="function">
    <text evidence="5">Required for corrinoid utilization. Probably part of the ABC transporter complex BtuCDF involved in cobalamin (vitamin B12) import. Probably responsible for energy coupling to the transport system.</text>
</comment>
<dbReference type="Pfam" id="PF00005">
    <property type="entry name" value="ABC_tran"/>
    <property type="match status" value="1"/>
</dbReference>
<organism evidence="10 11">
    <name type="scientific">Methanoplanus limicola DSM 2279</name>
    <dbReference type="NCBI Taxonomy" id="937775"/>
    <lineage>
        <taxon>Archaea</taxon>
        <taxon>Methanobacteriati</taxon>
        <taxon>Methanobacteriota</taxon>
        <taxon>Stenosarchaea group</taxon>
        <taxon>Methanomicrobia</taxon>
        <taxon>Methanomicrobiales</taxon>
        <taxon>Methanomicrobiaceae</taxon>
        <taxon>Methanoplanus</taxon>
    </lineage>
</organism>
<keyword evidence="3" id="KW-0067">ATP-binding</keyword>
<reference evidence="10 11" key="1">
    <citation type="submission" date="2011-10" db="EMBL/GenBank/DDBJ databases">
        <title>The Improved High-Quality Draft genome of Methanoplanus limicola DSM 2279.</title>
        <authorList>
            <consortium name="US DOE Joint Genome Institute (JGI-PGF)"/>
            <person name="Lucas S."/>
            <person name="Copeland A."/>
            <person name="Lapidus A."/>
            <person name="Glavina del Rio T."/>
            <person name="Dalin E."/>
            <person name="Tice H."/>
            <person name="Bruce D."/>
            <person name="Goodwin L."/>
            <person name="Pitluck S."/>
            <person name="Peters L."/>
            <person name="Mikhailova N."/>
            <person name="Lu M."/>
            <person name="Kyrpides N."/>
            <person name="Mavromatis K."/>
            <person name="Ivanova N."/>
            <person name="Markowitz V."/>
            <person name="Cheng J.-F."/>
            <person name="Hugenholtz P."/>
            <person name="Woyke T."/>
            <person name="Wu D."/>
            <person name="Wirth R."/>
            <person name="Brambilla E.-M."/>
            <person name="Klenk H.-P."/>
            <person name="Eisen J.A."/>
        </authorList>
    </citation>
    <scope>NUCLEOTIDE SEQUENCE [LARGE SCALE GENOMIC DNA]</scope>
    <source>
        <strain evidence="10 11">DSM 2279</strain>
    </source>
</reference>
<accession>H1Z247</accession>
<dbReference type="OrthoDB" id="24644at2157"/>
<evidence type="ECO:0000259" key="9">
    <source>
        <dbReference type="PROSITE" id="PS50893"/>
    </source>
</evidence>
<sequence>MLVKIVIQDLGFSYRSTPVLNDLTFNVGKGKFLGLLGPNGSGKSTLIKCINQILRPGGRIVMDEEELQKMQISDVARRIGYVPQSEAMGMPMTVYDTVLMGRRVHMGWRPSSHDLDVVSGVLDKMSIEPLAMDDIWELSGGQRQKVFIARALAQEPEVLLLDEPTSSLDLRHQLDTMETISALVKNSGISVVMAIHDINLAARYADTVAMIRKGTIYGIGKPKDLFTPEAIKDVYGVEASFLYDNFGNPVIVPVKATDEAL</sequence>
<proteinExistence type="predicted"/>
<dbReference type="GO" id="GO:0015420">
    <property type="term" value="F:ABC-type vitamin B12 transporter activity"/>
    <property type="evidence" value="ECO:0007669"/>
    <property type="project" value="UniProtKB-EC"/>
</dbReference>
<dbReference type="InterPro" id="IPR003593">
    <property type="entry name" value="AAA+_ATPase"/>
</dbReference>
<keyword evidence="1" id="KW-0813">Transport</keyword>
<dbReference type="CDD" id="cd03214">
    <property type="entry name" value="ABC_Iron-Siderophores_B12_Hemin"/>
    <property type="match status" value="1"/>
</dbReference>
<evidence type="ECO:0000256" key="7">
    <source>
        <dbReference type="ARBA" id="ARBA00073649"/>
    </source>
</evidence>
<dbReference type="Gene3D" id="3.40.50.300">
    <property type="entry name" value="P-loop containing nucleotide triphosphate hydrolases"/>
    <property type="match status" value="1"/>
</dbReference>
<dbReference type="GO" id="GO:0016887">
    <property type="term" value="F:ATP hydrolysis activity"/>
    <property type="evidence" value="ECO:0007669"/>
    <property type="project" value="InterPro"/>
</dbReference>
<dbReference type="InterPro" id="IPR017871">
    <property type="entry name" value="ABC_transporter-like_CS"/>
</dbReference>
<evidence type="ECO:0000256" key="1">
    <source>
        <dbReference type="ARBA" id="ARBA00022448"/>
    </source>
</evidence>
<gene>
    <name evidence="10" type="ORF">Metlim_2338</name>
</gene>
<protein>
    <recommendedName>
        <fullName evidence="7">Cobalamin import ATP-binding protein BtuD</fullName>
        <ecNumber evidence="6">7.6.2.8</ecNumber>
    </recommendedName>
    <alternativeName>
        <fullName evidence="8">Vitamin B12-transporting ATPase</fullName>
    </alternativeName>
</protein>
<dbReference type="PANTHER" id="PTHR42794">
    <property type="entry name" value="HEMIN IMPORT ATP-BINDING PROTEIN HMUV"/>
    <property type="match status" value="1"/>
</dbReference>
<dbReference type="AlphaFoldDB" id="H1Z247"/>
<keyword evidence="2" id="KW-0547">Nucleotide-binding</keyword>
<dbReference type="PANTHER" id="PTHR42794:SF2">
    <property type="entry name" value="ABC TRANSPORTER ATP-BINDING PROTEIN"/>
    <property type="match status" value="1"/>
</dbReference>
<dbReference type="SUPFAM" id="SSF52540">
    <property type="entry name" value="P-loop containing nucleoside triphosphate hydrolases"/>
    <property type="match status" value="1"/>
</dbReference>
<evidence type="ECO:0000256" key="6">
    <source>
        <dbReference type="ARBA" id="ARBA00066387"/>
    </source>
</evidence>
<feature type="domain" description="ABC transporter" evidence="9">
    <location>
        <begin position="5"/>
        <end position="238"/>
    </location>
</feature>
<evidence type="ECO:0000256" key="5">
    <source>
        <dbReference type="ARBA" id="ARBA00058960"/>
    </source>
</evidence>
<evidence type="ECO:0000256" key="8">
    <source>
        <dbReference type="ARBA" id="ARBA00077139"/>
    </source>
</evidence>
<dbReference type="Proteomes" id="UP000005741">
    <property type="component" value="Chromosome"/>
</dbReference>
<dbReference type="HOGENOM" id="CLU_000604_1_11_2"/>
<evidence type="ECO:0000256" key="3">
    <source>
        <dbReference type="ARBA" id="ARBA00022840"/>
    </source>
</evidence>
<name>H1Z247_9EURY</name>
<evidence type="ECO:0000256" key="4">
    <source>
        <dbReference type="ARBA" id="ARBA00050590"/>
    </source>
</evidence>
<dbReference type="PROSITE" id="PS00211">
    <property type="entry name" value="ABC_TRANSPORTER_1"/>
    <property type="match status" value="1"/>
</dbReference>
<evidence type="ECO:0000313" key="11">
    <source>
        <dbReference type="Proteomes" id="UP000005741"/>
    </source>
</evidence>
<comment type="catalytic activity">
    <reaction evidence="4">
        <text>an R-cob(III)alamin(out) + ATP + H2O = an R-cob(III)alamin(in) + ADP + phosphate + H(+)</text>
        <dbReference type="Rhea" id="RHEA:17873"/>
        <dbReference type="ChEBI" id="CHEBI:15377"/>
        <dbReference type="ChEBI" id="CHEBI:15378"/>
        <dbReference type="ChEBI" id="CHEBI:30616"/>
        <dbReference type="ChEBI" id="CHEBI:43474"/>
        <dbReference type="ChEBI" id="CHEBI:140785"/>
        <dbReference type="ChEBI" id="CHEBI:456216"/>
        <dbReference type="EC" id="7.6.2.8"/>
    </reaction>
</comment>
<evidence type="ECO:0000313" key="10">
    <source>
        <dbReference type="EMBL" id="EHQ36392.1"/>
    </source>
</evidence>
<dbReference type="InParanoid" id="H1Z247"/>
<dbReference type="EC" id="7.6.2.8" evidence="6"/>
<dbReference type="GO" id="GO:0005524">
    <property type="term" value="F:ATP binding"/>
    <property type="evidence" value="ECO:0007669"/>
    <property type="project" value="UniProtKB-KW"/>
</dbReference>
<dbReference type="InterPro" id="IPR003439">
    <property type="entry name" value="ABC_transporter-like_ATP-bd"/>
</dbReference>